<comment type="cofactor">
    <cofactor evidence="2">
        <name>pantetheine 4'-phosphate</name>
        <dbReference type="ChEBI" id="CHEBI:47942"/>
    </cofactor>
</comment>
<dbReference type="FunFam" id="1.10.1200.10:FF:000005">
    <property type="entry name" value="Nonribosomal peptide synthetase 1"/>
    <property type="match status" value="1"/>
</dbReference>
<dbReference type="Proteomes" id="UP000004671">
    <property type="component" value="Chromosome"/>
</dbReference>
<dbReference type="InParanoid" id="H1XP65"/>
<dbReference type="InterPro" id="IPR016035">
    <property type="entry name" value="Acyl_Trfase/lysoPLipase"/>
</dbReference>
<keyword evidence="21" id="KW-0175">Coiled coil</keyword>
<evidence type="ECO:0000313" key="26">
    <source>
        <dbReference type="Proteomes" id="UP000004671"/>
    </source>
</evidence>
<evidence type="ECO:0000256" key="19">
    <source>
        <dbReference type="ARBA" id="ARBA00078169"/>
    </source>
</evidence>
<dbReference type="SUPFAM" id="SSF51735">
    <property type="entry name" value="NAD(P)-binding Rossmann-fold domains"/>
    <property type="match status" value="2"/>
</dbReference>
<dbReference type="InterPro" id="IPR020841">
    <property type="entry name" value="PKS_Beta-ketoAc_synthase_dom"/>
</dbReference>
<feature type="coiled-coil region" evidence="21">
    <location>
        <begin position="1522"/>
        <end position="1549"/>
    </location>
</feature>
<feature type="domain" description="Ketosynthase family 3 (KS3)" evidence="23">
    <location>
        <begin position="7"/>
        <end position="435"/>
    </location>
</feature>
<keyword evidence="8" id="KW-0560">Oxidoreductase</keyword>
<gene>
    <name evidence="24" type="primary">acyl</name>
    <name evidence="24" type="ORF">Cabys_1399</name>
    <name evidence="25" type="ORF">Calab_2570</name>
</gene>
<evidence type="ECO:0000256" key="13">
    <source>
        <dbReference type="ARBA" id="ARBA00052119"/>
    </source>
</evidence>
<dbReference type="InterPro" id="IPR057326">
    <property type="entry name" value="KR_dom"/>
</dbReference>
<dbReference type="Gene3D" id="3.40.366.10">
    <property type="entry name" value="Malonyl-Coenzyme A Acyl Carrier Protein, domain 2"/>
    <property type="match status" value="1"/>
</dbReference>
<evidence type="ECO:0000256" key="1">
    <source>
        <dbReference type="ARBA" id="ARBA00001937"/>
    </source>
</evidence>
<evidence type="ECO:0000256" key="14">
    <source>
        <dbReference type="ARBA" id="ARBA00052745"/>
    </source>
</evidence>
<dbReference type="GO" id="GO:0034081">
    <property type="term" value="C:polyketide synthase complex"/>
    <property type="evidence" value="ECO:0007669"/>
    <property type="project" value="UniProtKB-ARBA"/>
</dbReference>
<dbReference type="InterPro" id="IPR006162">
    <property type="entry name" value="Ppantetheine_attach_site"/>
</dbReference>
<organism evidence="25 26">
    <name type="scientific">Caldithrix abyssi DSM 13497</name>
    <dbReference type="NCBI Taxonomy" id="880073"/>
    <lineage>
        <taxon>Bacteria</taxon>
        <taxon>Pseudomonadati</taxon>
        <taxon>Calditrichota</taxon>
        <taxon>Calditrichia</taxon>
        <taxon>Calditrichales</taxon>
        <taxon>Calditrichaceae</taxon>
        <taxon>Caldithrix</taxon>
    </lineage>
</organism>
<dbReference type="Pfam" id="PF21394">
    <property type="entry name" value="Beta-ketacyl_N"/>
    <property type="match status" value="1"/>
</dbReference>
<dbReference type="PaxDb" id="880073-Calab_2570"/>
<evidence type="ECO:0000256" key="11">
    <source>
        <dbReference type="ARBA" id="ARBA00050973"/>
    </source>
</evidence>
<feature type="domain" description="Carrier" evidence="22">
    <location>
        <begin position="1439"/>
        <end position="1514"/>
    </location>
</feature>
<evidence type="ECO:0000256" key="21">
    <source>
        <dbReference type="SAM" id="Coils"/>
    </source>
</evidence>
<keyword evidence="3" id="KW-0596">Phosphopantetheine</keyword>
<protein>
    <recommendedName>
        <fullName evidence="17">Phenolphthiocerol/phthiocerol polyketide synthase subunit E</fullName>
        <ecNumber evidence="16">2.3.1.292</ecNumber>
    </recommendedName>
    <alternativeName>
        <fullName evidence="19">(Phenol)carboxyphthiodiolenone synthase subunit E</fullName>
    </alternativeName>
    <alternativeName>
        <fullName evidence="20">Beta-ketoacyl-acyl-carrier-protein synthase I</fullName>
    </alternativeName>
    <alternativeName>
        <fullName evidence="18">Phthiocerol synthesis polyketide synthase type I PpsE</fullName>
    </alternativeName>
</protein>
<dbReference type="FunFam" id="3.40.47.10:FF:000042">
    <property type="entry name" value="Polyketide synthase Pks13"/>
    <property type="match status" value="1"/>
</dbReference>
<keyword evidence="5 24" id="KW-0808">Transferase</keyword>
<dbReference type="PANTHER" id="PTHR43775">
    <property type="entry name" value="FATTY ACID SYNTHASE"/>
    <property type="match status" value="1"/>
</dbReference>
<dbReference type="Pfam" id="PF22621">
    <property type="entry name" value="CurL-like_PKS_C"/>
    <property type="match status" value="1"/>
</dbReference>
<evidence type="ECO:0000256" key="6">
    <source>
        <dbReference type="ARBA" id="ARBA00022832"/>
    </source>
</evidence>
<dbReference type="Gene3D" id="1.10.1200.10">
    <property type="entry name" value="ACP-like"/>
    <property type="match status" value="1"/>
</dbReference>
<dbReference type="EMBL" id="CP018099">
    <property type="protein sequence ID" value="APF18148.1"/>
    <property type="molecule type" value="Genomic_DNA"/>
</dbReference>
<evidence type="ECO:0000256" key="15">
    <source>
        <dbReference type="ARBA" id="ARBA00058455"/>
    </source>
</evidence>
<dbReference type="OrthoDB" id="9778690at2"/>
<dbReference type="eggNOG" id="COG3321">
    <property type="taxonomic scope" value="Bacteria"/>
</dbReference>
<dbReference type="SUPFAM" id="SSF47336">
    <property type="entry name" value="ACP-like"/>
    <property type="match status" value="1"/>
</dbReference>
<dbReference type="GO" id="GO:0031177">
    <property type="term" value="F:phosphopantetheine binding"/>
    <property type="evidence" value="ECO:0007669"/>
    <property type="project" value="InterPro"/>
</dbReference>
<evidence type="ECO:0000256" key="4">
    <source>
        <dbReference type="ARBA" id="ARBA00022553"/>
    </source>
</evidence>
<dbReference type="HOGENOM" id="CLU_000022_35_4_0"/>
<dbReference type="Pfam" id="PF02801">
    <property type="entry name" value="Ketoacyl-synt_C"/>
    <property type="match status" value="1"/>
</dbReference>
<comment type="catalytic activity">
    <reaction evidence="14">
        <text>icosanoyl-[(phenol)carboxyphthiodiolenone synthase] + 2 (S)-methylmalonyl-CoA + 3 malonyl-CoA + 5 NADPH + 10 H(+) = C32-carboxyphthiodiolenone-[(phenol)carboxyphthiodiolenone synthase] + 5 CO2 + 5 NADP(+) + 5 CoA + 2 H2O</text>
        <dbReference type="Rhea" id="RHEA:57748"/>
        <dbReference type="Rhea" id="RHEA-COMP:14985"/>
        <dbReference type="Rhea" id="RHEA-COMP:14986"/>
        <dbReference type="ChEBI" id="CHEBI:15377"/>
        <dbReference type="ChEBI" id="CHEBI:15378"/>
        <dbReference type="ChEBI" id="CHEBI:16526"/>
        <dbReference type="ChEBI" id="CHEBI:57287"/>
        <dbReference type="ChEBI" id="CHEBI:57327"/>
        <dbReference type="ChEBI" id="CHEBI:57384"/>
        <dbReference type="ChEBI" id="CHEBI:57783"/>
        <dbReference type="ChEBI" id="CHEBI:58349"/>
        <dbReference type="ChEBI" id="CHEBI:87848"/>
        <dbReference type="ChEBI" id="CHEBI:142236"/>
        <dbReference type="EC" id="2.3.1.292"/>
    </reaction>
</comment>
<keyword evidence="10" id="KW-0511">Multifunctional enzyme</keyword>
<dbReference type="Gene3D" id="3.30.70.250">
    <property type="entry name" value="Malonyl-CoA ACP transacylase, ACP-binding"/>
    <property type="match status" value="1"/>
</dbReference>
<dbReference type="Proteomes" id="UP000183868">
    <property type="component" value="Chromosome"/>
</dbReference>
<dbReference type="PROSITE" id="PS52004">
    <property type="entry name" value="KS3_2"/>
    <property type="match status" value="1"/>
</dbReference>
<dbReference type="GO" id="GO:0006633">
    <property type="term" value="P:fatty acid biosynthetic process"/>
    <property type="evidence" value="ECO:0007669"/>
    <property type="project" value="TreeGrafter"/>
</dbReference>
<evidence type="ECO:0000256" key="2">
    <source>
        <dbReference type="ARBA" id="ARBA00001957"/>
    </source>
</evidence>
<keyword evidence="26" id="KW-1185">Reference proteome</keyword>
<dbReference type="STRING" id="880073.Cabys_1399"/>
<dbReference type="SUPFAM" id="SSF53901">
    <property type="entry name" value="Thiolase-like"/>
    <property type="match status" value="1"/>
</dbReference>
<dbReference type="Pfam" id="PF00109">
    <property type="entry name" value="ketoacyl-synt"/>
    <property type="match status" value="1"/>
</dbReference>
<evidence type="ECO:0000256" key="18">
    <source>
        <dbReference type="ARBA" id="ARBA00075053"/>
    </source>
</evidence>
<dbReference type="CDD" id="cd08953">
    <property type="entry name" value="KR_2_SDR_x"/>
    <property type="match status" value="1"/>
</dbReference>
<dbReference type="SMART" id="SM00827">
    <property type="entry name" value="PKS_AT"/>
    <property type="match status" value="1"/>
</dbReference>
<dbReference type="GO" id="GO:0005886">
    <property type="term" value="C:plasma membrane"/>
    <property type="evidence" value="ECO:0007669"/>
    <property type="project" value="TreeGrafter"/>
</dbReference>
<evidence type="ECO:0000256" key="5">
    <source>
        <dbReference type="ARBA" id="ARBA00022679"/>
    </source>
</evidence>
<evidence type="ECO:0000313" key="24">
    <source>
        <dbReference type="EMBL" id="APF18148.1"/>
    </source>
</evidence>
<keyword evidence="6" id="KW-0276">Fatty acid metabolism</keyword>
<dbReference type="SMART" id="SM00823">
    <property type="entry name" value="PKS_PP"/>
    <property type="match status" value="1"/>
</dbReference>
<evidence type="ECO:0000256" key="16">
    <source>
        <dbReference type="ARBA" id="ARBA00066974"/>
    </source>
</evidence>
<dbReference type="InterPro" id="IPR009081">
    <property type="entry name" value="PP-bd_ACP"/>
</dbReference>
<evidence type="ECO:0000256" key="17">
    <source>
        <dbReference type="ARBA" id="ARBA00073623"/>
    </source>
</evidence>
<comment type="catalytic activity">
    <reaction evidence="12">
        <text>19-(4-hydroxyphenyl)nonadecanoyl-[(phenol)carboxyphthiodiolenone synthase] + 2 (S)-methylmalonyl-CoA + 3 malonyl-CoA + 5 NADPH + 10 H(+) = C37-(phenol)carboxyphthiodiolenone-[(phenol)carboxyphthiodiolenone synthase] + 5 CO2 + 5 NADP(+) + 5 CoA + 2 H2O</text>
        <dbReference type="Rhea" id="RHEA:57760"/>
        <dbReference type="Rhea" id="RHEA-COMP:14273"/>
        <dbReference type="Rhea" id="RHEA-COMP:14990"/>
        <dbReference type="ChEBI" id="CHEBI:15377"/>
        <dbReference type="ChEBI" id="CHEBI:15378"/>
        <dbReference type="ChEBI" id="CHEBI:16526"/>
        <dbReference type="ChEBI" id="CHEBI:57287"/>
        <dbReference type="ChEBI" id="CHEBI:57327"/>
        <dbReference type="ChEBI" id="CHEBI:57384"/>
        <dbReference type="ChEBI" id="CHEBI:57783"/>
        <dbReference type="ChEBI" id="CHEBI:58349"/>
        <dbReference type="ChEBI" id="CHEBI:133301"/>
        <dbReference type="ChEBI" id="CHEBI:142260"/>
        <dbReference type="EC" id="2.3.1.292"/>
    </reaction>
</comment>
<dbReference type="PROSITE" id="PS50075">
    <property type="entry name" value="CARRIER"/>
    <property type="match status" value="1"/>
</dbReference>
<dbReference type="InterPro" id="IPR036291">
    <property type="entry name" value="NAD(P)-bd_dom_sf"/>
</dbReference>
<comment type="catalytic activity">
    <reaction evidence="11">
        <text>17-(4-hydroxyphenyl)heptadecanoyl-[(phenol)carboxyphthiodiolenone synthase] + 2 (S)-methylmalonyl-CoA + 3 malonyl-CoA + 5 NADPH + 10 H(+) = C35-(phenol)carboxyphthiodiolenone-[(phenol)carboxyphthiodiolenone synthase] + 5 CO2 + 5 NADP(+) + 5 CoA + 2 H2O</text>
        <dbReference type="Rhea" id="RHEA:57756"/>
        <dbReference type="Rhea" id="RHEA-COMP:14272"/>
        <dbReference type="Rhea" id="RHEA-COMP:14989"/>
        <dbReference type="ChEBI" id="CHEBI:15377"/>
        <dbReference type="ChEBI" id="CHEBI:15378"/>
        <dbReference type="ChEBI" id="CHEBI:16526"/>
        <dbReference type="ChEBI" id="CHEBI:57287"/>
        <dbReference type="ChEBI" id="CHEBI:57327"/>
        <dbReference type="ChEBI" id="CHEBI:57384"/>
        <dbReference type="ChEBI" id="CHEBI:57783"/>
        <dbReference type="ChEBI" id="CHEBI:58349"/>
        <dbReference type="ChEBI" id="CHEBI:133300"/>
        <dbReference type="ChEBI" id="CHEBI:142259"/>
        <dbReference type="EC" id="2.3.1.292"/>
    </reaction>
</comment>
<accession>H1XP65</accession>
<dbReference type="PANTHER" id="PTHR43775:SF51">
    <property type="entry name" value="INACTIVE PHENOLPHTHIOCEROL SYNTHESIS POLYKETIDE SYNTHASE TYPE I PKS1-RELATED"/>
    <property type="match status" value="1"/>
</dbReference>
<name>H1XP65_CALAY</name>
<dbReference type="InterPro" id="IPR016039">
    <property type="entry name" value="Thiolase-like"/>
</dbReference>
<comment type="function">
    <text evidence="15">Part of the PpsABCDE complex involved in the biosynthesis of the lipid core common to phthiocerols and phenolphthiocerols by successive additions of malonyl-CoA or methylmalonyl-CoA extender units. PpsA can accept as substrate the activated forms of either icosanoyl (C20), docosanoyl (C22) or lignoceroyl (C24) groups from FadD26, or a (4-hydroxyphenyl)-C17 or (4-hydroxyphenyl)-C19 fatty acyl from FadD29. PpsA initiates the biosynthesis and extends its substrate using a malonyl-CoA extender unit. The PpsB and PpsC proteins add the second and third malonyl-CoA extender units. PpsD adds an (R)-methylmalonyl unit and PpsE adds a second (R)-methylmalonyl unit. The incorporation of the methylmalonyl units results in formation of two branched methyl groups in the elongated product.</text>
</comment>
<reference evidence="25 26" key="1">
    <citation type="submission" date="2011-09" db="EMBL/GenBank/DDBJ databases">
        <title>The permanent draft genome of Caldithrix abyssi DSM 13497.</title>
        <authorList>
            <consortium name="US DOE Joint Genome Institute (JGI-PGF)"/>
            <person name="Lucas S."/>
            <person name="Han J."/>
            <person name="Lapidus A."/>
            <person name="Bruce D."/>
            <person name="Goodwin L."/>
            <person name="Pitluck S."/>
            <person name="Peters L."/>
            <person name="Kyrpides N."/>
            <person name="Mavromatis K."/>
            <person name="Ivanova N."/>
            <person name="Mikhailova N."/>
            <person name="Chertkov O."/>
            <person name="Detter J.C."/>
            <person name="Tapia R."/>
            <person name="Han C."/>
            <person name="Land M."/>
            <person name="Hauser L."/>
            <person name="Markowitz V."/>
            <person name="Cheng J.-F."/>
            <person name="Hugenholtz P."/>
            <person name="Woyke T."/>
            <person name="Wu D."/>
            <person name="Spring S."/>
            <person name="Brambilla E."/>
            <person name="Klenk H.-P."/>
            <person name="Eisen J.A."/>
        </authorList>
    </citation>
    <scope>NUCLEOTIDE SEQUENCE [LARGE SCALE GENOMIC DNA]</scope>
    <source>
        <strain evidence="25 26">DSM 13497</strain>
    </source>
</reference>
<evidence type="ECO:0000256" key="7">
    <source>
        <dbReference type="ARBA" id="ARBA00022857"/>
    </source>
</evidence>
<dbReference type="GO" id="GO:0016491">
    <property type="term" value="F:oxidoreductase activity"/>
    <property type="evidence" value="ECO:0007669"/>
    <property type="project" value="UniProtKB-KW"/>
</dbReference>
<proteinExistence type="predicted"/>
<evidence type="ECO:0000256" key="8">
    <source>
        <dbReference type="ARBA" id="ARBA00023002"/>
    </source>
</evidence>
<dbReference type="GO" id="GO:0004312">
    <property type="term" value="F:fatty acid synthase activity"/>
    <property type="evidence" value="ECO:0007669"/>
    <property type="project" value="TreeGrafter"/>
</dbReference>
<dbReference type="PROSITE" id="PS00012">
    <property type="entry name" value="PHOSPHOPANTETHEINE"/>
    <property type="match status" value="1"/>
</dbReference>
<dbReference type="SMART" id="SM00825">
    <property type="entry name" value="PKS_KS"/>
    <property type="match status" value="1"/>
</dbReference>
<sequence length="1554" mass="173191">MSEEFTGLEIAIVGMAGKFPGAETIEEFWQLLKEGKEAIRFFTEEELQEAGVDAQLIKDPNYVPARGIIKDEDKFDASFFDFFPREAEVMDPQHRLFLEIAWHALEDAGYTAETFEGLIGVFAGVSMNTYIYSYLLNRKGNISGAEGYQLSIGNDKDFLTTRVSYKLGLTGPSVDVQTACSTSLVATHIACLNLLNYNCDMALAGGVSITVPQKQGYLYQEGMILSKDGHCRAFDAKASGTVSGNGAGIVVLKRLEDALKDGDHIYAIIKGSAFNNDGANRIGYTAPSVDGQSQVIANAQIVANVNPETITYIETHGTGTSLGDPIEIKALTQVFREQTDRKQFCAIGSVKTNIGHLDAAAGVAGLIKATLALHHKQIPPSLHFEKPNPQIDFENSPFYVNTKLRDWQTENGAPRRAGVSSFGIGGTNVHAVLEEAPQMQPSDPARPYQLLLFSAKSKEALDRLTQKYVEFFKNNPQVNLADVAYTLQTGRTPLLKRRALVCQSVQQALEILETKDAKRLMTLGHEKQPEEPPVVFMFSGQGSQYVNMGRELYEHETVFKQAVDACADILQPIIGLDLREILYPSPEKFAWAQEQINQTQFTQPALFVVEYALARLWMHWGVEPAAMVGHSIGEYVAAHLAGVFSLKDALFVVAHRGRLMQSVKPGAMISVQLNESDVQPFLDEQVSLAALNAPGVTVLSGPFEAIEKIEKQLKEKSVAFRRLHTSHAFHSAMMEPILDEFRKIVSSITLNAPQLPYVSNVSGGWISVEEATDPDYYARQLRNGVRFMDNLSALIRELNPVLLEVGPGTALSTLARRHPEKQLNTTILASMRHPREETSDVAFILNTVGRLWLSGKFIDWKNYYGDERRLKLSLPRYPFERKRYWLDIKGGLGSMAVAQETDELQKLPMEKWFYVPSWQQKAMPRKKPALPEEQNWLILKDDTGLARNFVDFILKESLPLKLTTVEPGTAFHDQGENKFAMPIDHKESFEKLFEQLKASDRLPQHIVHCWNINASSQSSDILDEAFISGYLSLLYLVQTLQKVGMTQPLTLTIVTNHLFQVTGYDAYAPLKAIILGLSKVIPQEFPNISCKIIDLKLPHDVFGSLEPMSQNLIQEVFAHTDDPVVAFRARDRWTLEFRRIELPQSNPLHGYLKNEGRYLITGGLGRIGLRLAHYLSRQVKARLALLEVADFPQETSWAQWLAEHDENDAVSQKIKTLQTIKENGSEILILKADITDAASVQQAVSRAEERFGGLDGVIHAAGLVGEQAFKPIPELTREDLEAQLGPKLVGALNLRRALHQKTLDFVLLQSSVSAILGGYGFGAYAAANAGLDALVYLQNQDSNSNWLSVNWDGWNFDETMPSANQAQMEVARLALTPEEGLAAFERIFANPGFGQLIVSTGDLHQRIARWVKGVQKEETDDDKEKAMHDRPELPYEFVAPQNELQEEIAVVWRKLLGIQNIGINDNFFDLGGNSLMGTQLISELRAKFQVELPLRALFEDATISGVAKIIEQETAQKESAPIDQVENLLEQLKSMSDEQAAELLRQKKNKDDQE</sequence>
<comment type="cofactor">
    <cofactor evidence="1">
        <name>NADP(+)</name>
        <dbReference type="ChEBI" id="CHEBI:58349"/>
    </cofactor>
</comment>
<dbReference type="InterPro" id="IPR014043">
    <property type="entry name" value="Acyl_transferase_dom"/>
</dbReference>
<evidence type="ECO:0000259" key="22">
    <source>
        <dbReference type="PROSITE" id="PS50075"/>
    </source>
</evidence>
<evidence type="ECO:0000256" key="12">
    <source>
        <dbReference type="ARBA" id="ARBA00051971"/>
    </source>
</evidence>
<evidence type="ECO:0000313" key="25">
    <source>
        <dbReference type="EMBL" id="EHO42180.1"/>
    </source>
</evidence>
<dbReference type="Gene3D" id="3.40.50.720">
    <property type="entry name" value="NAD(P)-binding Rossmann-like Domain"/>
    <property type="match status" value="1"/>
</dbReference>
<dbReference type="Pfam" id="PF00550">
    <property type="entry name" value="PP-binding"/>
    <property type="match status" value="1"/>
</dbReference>
<dbReference type="RefSeq" id="WP_006929447.1">
    <property type="nucleotide sequence ID" value="NZ_CM001402.1"/>
</dbReference>
<dbReference type="SUPFAM" id="SSF52151">
    <property type="entry name" value="FabD/lysophospholipase-like"/>
    <property type="match status" value="1"/>
</dbReference>
<dbReference type="Pfam" id="PF08659">
    <property type="entry name" value="KR"/>
    <property type="match status" value="1"/>
</dbReference>
<keyword evidence="4" id="KW-0597">Phosphoprotein</keyword>
<dbReference type="GO" id="GO:0071770">
    <property type="term" value="P:DIM/DIP cell wall layer assembly"/>
    <property type="evidence" value="ECO:0007669"/>
    <property type="project" value="TreeGrafter"/>
</dbReference>
<dbReference type="InterPro" id="IPR036736">
    <property type="entry name" value="ACP-like_sf"/>
</dbReference>
<evidence type="ECO:0000313" key="27">
    <source>
        <dbReference type="Proteomes" id="UP000183868"/>
    </source>
</evidence>
<reference evidence="24 27" key="2">
    <citation type="submission" date="2016-11" db="EMBL/GenBank/DDBJ databases">
        <title>Genomic analysis of Caldithrix abyssi and proposal of a novel bacterial phylum Caldithrichaeota.</title>
        <authorList>
            <person name="Kublanov I."/>
            <person name="Sigalova O."/>
            <person name="Gavrilov S."/>
            <person name="Lebedinsky A."/>
            <person name="Ivanova N."/>
            <person name="Daum C."/>
            <person name="Reddy T."/>
            <person name="Klenk H.P."/>
            <person name="Goker M."/>
            <person name="Reva O."/>
            <person name="Miroshnichenko M."/>
            <person name="Kyprides N."/>
            <person name="Woyke T."/>
            <person name="Gelfand M."/>
        </authorList>
    </citation>
    <scope>NUCLEOTIDE SEQUENCE [LARGE SCALE GENOMIC DNA]</scope>
    <source>
        <strain evidence="24 27">LF13</strain>
    </source>
</reference>
<evidence type="ECO:0000256" key="9">
    <source>
        <dbReference type="ARBA" id="ARBA00023098"/>
    </source>
</evidence>
<evidence type="ECO:0000256" key="10">
    <source>
        <dbReference type="ARBA" id="ARBA00023268"/>
    </source>
</evidence>
<dbReference type="InterPro" id="IPR001227">
    <property type="entry name" value="Ac_transferase_dom_sf"/>
</dbReference>
<dbReference type="Pfam" id="PF00698">
    <property type="entry name" value="Acyl_transf_1"/>
    <property type="match status" value="1"/>
</dbReference>
<dbReference type="SUPFAM" id="SSF55048">
    <property type="entry name" value="Probable ACP-binding domain of malonyl-CoA ACP transacylase"/>
    <property type="match status" value="1"/>
</dbReference>
<dbReference type="InterPro" id="IPR014031">
    <property type="entry name" value="Ketoacyl_synth_C"/>
</dbReference>
<evidence type="ECO:0000256" key="20">
    <source>
        <dbReference type="ARBA" id="ARBA00084020"/>
    </source>
</evidence>
<keyword evidence="9" id="KW-0443">Lipid metabolism</keyword>
<dbReference type="InterPro" id="IPR020806">
    <property type="entry name" value="PKS_PP-bd"/>
</dbReference>
<dbReference type="SMART" id="SM00822">
    <property type="entry name" value="PKS_KR"/>
    <property type="match status" value="1"/>
</dbReference>
<dbReference type="Gene3D" id="3.40.47.10">
    <property type="match status" value="1"/>
</dbReference>
<dbReference type="CDD" id="cd00833">
    <property type="entry name" value="PKS"/>
    <property type="match status" value="1"/>
</dbReference>
<dbReference type="EC" id="2.3.1.292" evidence="16"/>
<dbReference type="InterPro" id="IPR016036">
    <property type="entry name" value="Malonyl_transacylase_ACP-bd"/>
</dbReference>
<dbReference type="InterPro" id="IPR014030">
    <property type="entry name" value="Ketoacyl_synth_N"/>
</dbReference>
<dbReference type="InterPro" id="IPR013968">
    <property type="entry name" value="PKS_KR"/>
</dbReference>
<keyword evidence="7" id="KW-0521">NADP</keyword>
<evidence type="ECO:0000256" key="3">
    <source>
        <dbReference type="ARBA" id="ARBA00022450"/>
    </source>
</evidence>
<comment type="catalytic activity">
    <reaction evidence="13">
        <text>docosanoyl-[(phenol)carboxyphthiodiolenone synthase] + 2 (S)-methylmalonyl-CoA + 3 malonyl-CoA + 5 NADPH + 10 H(+) = C34-carboxyphthiodiolenone-[(phenol)carboxyphthiodiolenone synthase] + 5 CO2 + 5 NADP(+) + 5 CoA + 2 H2O</text>
        <dbReference type="Rhea" id="RHEA:57752"/>
        <dbReference type="Rhea" id="RHEA-COMP:14987"/>
        <dbReference type="Rhea" id="RHEA-COMP:14988"/>
        <dbReference type="ChEBI" id="CHEBI:15377"/>
        <dbReference type="ChEBI" id="CHEBI:15378"/>
        <dbReference type="ChEBI" id="CHEBI:16526"/>
        <dbReference type="ChEBI" id="CHEBI:57287"/>
        <dbReference type="ChEBI" id="CHEBI:57327"/>
        <dbReference type="ChEBI" id="CHEBI:57384"/>
        <dbReference type="ChEBI" id="CHEBI:57783"/>
        <dbReference type="ChEBI" id="CHEBI:58349"/>
        <dbReference type="ChEBI" id="CHEBI:142237"/>
        <dbReference type="ChEBI" id="CHEBI:142238"/>
        <dbReference type="EC" id="2.3.1.292"/>
    </reaction>
</comment>
<evidence type="ECO:0000259" key="23">
    <source>
        <dbReference type="PROSITE" id="PS52004"/>
    </source>
</evidence>
<dbReference type="InterPro" id="IPR049490">
    <property type="entry name" value="C883_1060-like_KR_N"/>
</dbReference>
<dbReference type="InterPro" id="IPR050091">
    <property type="entry name" value="PKS_NRPS_Biosynth_Enz"/>
</dbReference>
<dbReference type="EMBL" id="CM001402">
    <property type="protein sequence ID" value="EHO42180.1"/>
    <property type="molecule type" value="Genomic_DNA"/>
</dbReference>
<dbReference type="Gene3D" id="3.30.70.3290">
    <property type="match status" value="1"/>
</dbReference>
<dbReference type="KEGG" id="caby:Cabys_1399"/>